<organism evidence="7 8">
    <name type="scientific">Oceanithermus desulfurans NBRC 100063</name>
    <dbReference type="NCBI Taxonomy" id="1227550"/>
    <lineage>
        <taxon>Bacteria</taxon>
        <taxon>Thermotogati</taxon>
        <taxon>Deinococcota</taxon>
        <taxon>Deinococci</taxon>
        <taxon>Thermales</taxon>
        <taxon>Thermaceae</taxon>
        <taxon>Oceanithermus</taxon>
    </lineage>
</organism>
<proteinExistence type="predicted"/>
<dbReference type="Pfam" id="PF03788">
    <property type="entry name" value="LrgA"/>
    <property type="match status" value="1"/>
</dbReference>
<gene>
    <name evidence="7" type="ORF">ODE01S_03720</name>
</gene>
<feature type="transmembrane region" description="Helical" evidence="6">
    <location>
        <begin position="84"/>
        <end position="104"/>
    </location>
</feature>
<protein>
    <recommendedName>
        <fullName evidence="9">CidA/LrgA family protein</fullName>
    </recommendedName>
</protein>
<dbReference type="Proteomes" id="UP000321827">
    <property type="component" value="Unassembled WGS sequence"/>
</dbReference>
<sequence length="111" mass="11614">MNALVGFAWLLVFYALGEGLARVLPGVPLSGSLWGMVLLYAALSAGVLDERRVEAAARPLLRGLGLYFVPVGVGVLAFENLLRAQAPAVAAALLLGTLITLLAAQGGTRWR</sequence>
<dbReference type="PANTHER" id="PTHR33931">
    <property type="entry name" value="HOLIN-LIKE PROTEIN CIDA-RELATED"/>
    <property type="match status" value="1"/>
</dbReference>
<keyword evidence="5 6" id="KW-0472">Membrane</keyword>
<evidence type="ECO:0000256" key="1">
    <source>
        <dbReference type="ARBA" id="ARBA00004651"/>
    </source>
</evidence>
<dbReference type="GO" id="GO:0005886">
    <property type="term" value="C:plasma membrane"/>
    <property type="evidence" value="ECO:0007669"/>
    <property type="project" value="UniProtKB-SubCell"/>
</dbReference>
<evidence type="ECO:0008006" key="9">
    <source>
        <dbReference type="Google" id="ProtNLM"/>
    </source>
</evidence>
<accession>A0A511RH31</accession>
<dbReference type="EMBL" id="BJXN01000002">
    <property type="protein sequence ID" value="GEM88938.1"/>
    <property type="molecule type" value="Genomic_DNA"/>
</dbReference>
<dbReference type="InterPro" id="IPR005538">
    <property type="entry name" value="LrgA/CidA"/>
</dbReference>
<evidence type="ECO:0000313" key="7">
    <source>
        <dbReference type="EMBL" id="GEM88938.1"/>
    </source>
</evidence>
<keyword evidence="4 6" id="KW-1133">Transmembrane helix</keyword>
<evidence type="ECO:0000313" key="8">
    <source>
        <dbReference type="Proteomes" id="UP000321827"/>
    </source>
</evidence>
<name>A0A511RH31_9DEIN</name>
<evidence type="ECO:0000256" key="5">
    <source>
        <dbReference type="ARBA" id="ARBA00023136"/>
    </source>
</evidence>
<keyword evidence="2" id="KW-1003">Cell membrane</keyword>
<dbReference type="RefSeq" id="WP_147145243.1">
    <property type="nucleotide sequence ID" value="NZ_BJXN01000002.1"/>
</dbReference>
<comment type="caution">
    <text evidence="7">The sequence shown here is derived from an EMBL/GenBank/DDBJ whole genome shotgun (WGS) entry which is preliminary data.</text>
</comment>
<dbReference type="OrthoDB" id="3176438at2"/>
<evidence type="ECO:0000256" key="4">
    <source>
        <dbReference type="ARBA" id="ARBA00022989"/>
    </source>
</evidence>
<dbReference type="PANTHER" id="PTHR33931:SF2">
    <property type="entry name" value="HOLIN-LIKE PROTEIN CIDA"/>
    <property type="match status" value="1"/>
</dbReference>
<evidence type="ECO:0000256" key="6">
    <source>
        <dbReference type="SAM" id="Phobius"/>
    </source>
</evidence>
<keyword evidence="3 6" id="KW-0812">Transmembrane</keyword>
<comment type="subcellular location">
    <subcellularLocation>
        <location evidence="1">Cell membrane</location>
        <topology evidence="1">Multi-pass membrane protein</topology>
    </subcellularLocation>
</comment>
<feature type="transmembrane region" description="Helical" evidence="6">
    <location>
        <begin position="27"/>
        <end position="48"/>
    </location>
</feature>
<dbReference type="AlphaFoldDB" id="A0A511RH31"/>
<reference evidence="7 8" key="1">
    <citation type="submission" date="2019-07" db="EMBL/GenBank/DDBJ databases">
        <title>Whole genome shotgun sequence of Oceanithermus desulfurans NBRC 100063.</title>
        <authorList>
            <person name="Hosoyama A."/>
            <person name="Uohara A."/>
            <person name="Ohji S."/>
            <person name="Ichikawa N."/>
        </authorList>
    </citation>
    <scope>NUCLEOTIDE SEQUENCE [LARGE SCALE GENOMIC DNA]</scope>
    <source>
        <strain evidence="7 8">NBRC 100063</strain>
    </source>
</reference>
<evidence type="ECO:0000256" key="2">
    <source>
        <dbReference type="ARBA" id="ARBA00022475"/>
    </source>
</evidence>
<evidence type="ECO:0000256" key="3">
    <source>
        <dbReference type="ARBA" id="ARBA00022692"/>
    </source>
</evidence>
<feature type="transmembrane region" description="Helical" evidence="6">
    <location>
        <begin position="60"/>
        <end position="78"/>
    </location>
</feature>